<dbReference type="SUPFAM" id="SSF55729">
    <property type="entry name" value="Acyl-CoA N-acyltransferases (Nat)"/>
    <property type="match status" value="1"/>
</dbReference>
<dbReference type="CDD" id="cd04301">
    <property type="entry name" value="NAT_SF"/>
    <property type="match status" value="1"/>
</dbReference>
<reference evidence="3" key="1">
    <citation type="journal article" date="2022" name="Int. J. Syst. Evol. Microbiol.">
        <title>Anaeromyxobacter oryzae sp. nov., Anaeromyxobacter diazotrophicus sp. nov. and Anaeromyxobacter paludicola sp. nov., isolated from paddy soils.</title>
        <authorList>
            <person name="Itoh H."/>
            <person name="Xu Z."/>
            <person name="Mise K."/>
            <person name="Masuda Y."/>
            <person name="Ushijima N."/>
            <person name="Hayakawa C."/>
            <person name="Shiratori Y."/>
            <person name="Senoo K."/>
        </authorList>
    </citation>
    <scope>NUCLEOTIDE SEQUENCE [LARGE SCALE GENOMIC DNA]</scope>
    <source>
        <strain evidence="3">Red630</strain>
    </source>
</reference>
<keyword evidence="3" id="KW-1185">Reference proteome</keyword>
<evidence type="ECO:0000313" key="2">
    <source>
        <dbReference type="EMBL" id="BDG09884.1"/>
    </source>
</evidence>
<sequence>MGGMTVRVKAVETAAEREATRAVRRRVFIDEQRVPAELEYDEHDEAADHVVAFDDGGACVGTGRLVVQAPGVGRVGRMAVDARCRGQGVGAKLLEALEAIARARGLREIVLHAQAHAAPFYDKAGYLPEGERYEEAGIPHVTMRKRL</sequence>
<dbReference type="InterPro" id="IPR000182">
    <property type="entry name" value="GNAT_dom"/>
</dbReference>
<organism evidence="2 3">
    <name type="scientific">Anaeromyxobacter paludicola</name>
    <dbReference type="NCBI Taxonomy" id="2918171"/>
    <lineage>
        <taxon>Bacteria</taxon>
        <taxon>Pseudomonadati</taxon>
        <taxon>Myxococcota</taxon>
        <taxon>Myxococcia</taxon>
        <taxon>Myxococcales</taxon>
        <taxon>Cystobacterineae</taxon>
        <taxon>Anaeromyxobacteraceae</taxon>
        <taxon>Anaeromyxobacter</taxon>
    </lineage>
</organism>
<dbReference type="Proteomes" id="UP001162734">
    <property type="component" value="Chromosome"/>
</dbReference>
<dbReference type="InterPro" id="IPR039143">
    <property type="entry name" value="GNPNAT1-like"/>
</dbReference>
<dbReference type="PANTHER" id="PTHR13355:SF11">
    <property type="entry name" value="GLUCOSAMINE 6-PHOSPHATE N-ACETYLTRANSFERASE"/>
    <property type="match status" value="1"/>
</dbReference>
<feature type="domain" description="N-acetyltransferase" evidence="1">
    <location>
        <begin position="6"/>
        <end position="147"/>
    </location>
</feature>
<dbReference type="PANTHER" id="PTHR13355">
    <property type="entry name" value="GLUCOSAMINE 6-PHOSPHATE N-ACETYLTRANSFERASE"/>
    <property type="match status" value="1"/>
</dbReference>
<name>A0ABM7XDD8_9BACT</name>
<proteinExistence type="predicted"/>
<protein>
    <submittedName>
        <fullName evidence="2">Acetyltransferase</fullName>
    </submittedName>
</protein>
<evidence type="ECO:0000259" key="1">
    <source>
        <dbReference type="PROSITE" id="PS51186"/>
    </source>
</evidence>
<dbReference type="Pfam" id="PF13673">
    <property type="entry name" value="Acetyltransf_10"/>
    <property type="match status" value="1"/>
</dbReference>
<dbReference type="Gene3D" id="3.40.630.30">
    <property type="match status" value="1"/>
</dbReference>
<dbReference type="InterPro" id="IPR016181">
    <property type="entry name" value="Acyl_CoA_acyltransferase"/>
</dbReference>
<gene>
    <name evidence="2" type="ORF">AMPC_29970</name>
</gene>
<evidence type="ECO:0000313" key="3">
    <source>
        <dbReference type="Proteomes" id="UP001162734"/>
    </source>
</evidence>
<dbReference type="PROSITE" id="PS51186">
    <property type="entry name" value="GNAT"/>
    <property type="match status" value="1"/>
</dbReference>
<accession>A0ABM7XDD8</accession>
<dbReference type="EMBL" id="AP025592">
    <property type="protein sequence ID" value="BDG09884.1"/>
    <property type="molecule type" value="Genomic_DNA"/>
</dbReference>